<evidence type="ECO:0000256" key="6">
    <source>
        <dbReference type="ARBA" id="ARBA00022801"/>
    </source>
</evidence>
<dbReference type="SMART" id="SM00484">
    <property type="entry name" value="XPGI"/>
    <property type="match status" value="1"/>
</dbReference>
<dbReference type="Gene3D" id="1.10.150.20">
    <property type="entry name" value="5' to 3' exonuclease, C-terminal subdomain"/>
    <property type="match status" value="1"/>
</dbReference>
<dbReference type="EMBL" id="JBEVYD010000011">
    <property type="protein sequence ID" value="KAL3229672.1"/>
    <property type="molecule type" value="Genomic_DNA"/>
</dbReference>
<dbReference type="InterPro" id="IPR029060">
    <property type="entry name" value="PIN-like_dom_sf"/>
</dbReference>
<keyword evidence="4" id="KW-0479">Metal-binding</keyword>
<evidence type="ECO:0000313" key="13">
    <source>
        <dbReference type="Proteomes" id="UP001623330"/>
    </source>
</evidence>
<name>A0ABR4NNW4_9SACH</name>
<dbReference type="InterPro" id="IPR006085">
    <property type="entry name" value="XPG_DNA_repair_N"/>
</dbReference>
<evidence type="ECO:0000256" key="3">
    <source>
        <dbReference type="ARBA" id="ARBA00022722"/>
    </source>
</evidence>
<keyword evidence="8" id="KW-0234">DNA repair</keyword>
<gene>
    <name evidence="12" type="ORF">RNJ44_01808</name>
</gene>
<keyword evidence="6" id="KW-0378">Hydrolase</keyword>
<evidence type="ECO:0000313" key="12">
    <source>
        <dbReference type="EMBL" id="KAL3229672.1"/>
    </source>
</evidence>
<evidence type="ECO:0000256" key="8">
    <source>
        <dbReference type="ARBA" id="ARBA00023204"/>
    </source>
</evidence>
<dbReference type="Proteomes" id="UP001623330">
    <property type="component" value="Unassembled WGS sequence"/>
</dbReference>
<evidence type="ECO:0000256" key="2">
    <source>
        <dbReference type="ARBA" id="ARBA00004123"/>
    </source>
</evidence>
<dbReference type="Pfam" id="PF00752">
    <property type="entry name" value="XPG_N"/>
    <property type="match status" value="1"/>
</dbReference>
<dbReference type="Pfam" id="PF00867">
    <property type="entry name" value="XPG_I"/>
    <property type="match status" value="1"/>
</dbReference>
<proteinExistence type="predicted"/>
<keyword evidence="9" id="KW-0539">Nucleus</keyword>
<dbReference type="InterPro" id="IPR008918">
    <property type="entry name" value="HhH2"/>
</dbReference>
<dbReference type="CDD" id="cd09857">
    <property type="entry name" value="PIN_EXO1"/>
    <property type="match status" value="1"/>
</dbReference>
<comment type="caution">
    <text evidence="12">The sequence shown here is derived from an EMBL/GenBank/DDBJ whole genome shotgun (WGS) entry which is preliminary data.</text>
</comment>
<dbReference type="InterPro" id="IPR036279">
    <property type="entry name" value="5-3_exonuclease_C_sf"/>
</dbReference>
<dbReference type="SMART" id="SM00485">
    <property type="entry name" value="XPGN"/>
    <property type="match status" value="1"/>
</dbReference>
<dbReference type="InterPro" id="IPR006084">
    <property type="entry name" value="XPG/Rad2"/>
</dbReference>
<dbReference type="InterPro" id="IPR006086">
    <property type="entry name" value="XPG-I_dom"/>
</dbReference>
<evidence type="ECO:0000259" key="10">
    <source>
        <dbReference type="SMART" id="SM00484"/>
    </source>
</evidence>
<evidence type="ECO:0000256" key="5">
    <source>
        <dbReference type="ARBA" id="ARBA00022763"/>
    </source>
</evidence>
<keyword evidence="7" id="KW-0460">Magnesium</keyword>
<dbReference type="PANTHER" id="PTHR11081">
    <property type="entry name" value="FLAP ENDONUCLEASE FAMILY MEMBER"/>
    <property type="match status" value="1"/>
</dbReference>
<comment type="cofactor">
    <cofactor evidence="1">
        <name>Mg(2+)</name>
        <dbReference type="ChEBI" id="CHEBI:18420"/>
    </cofactor>
</comment>
<evidence type="ECO:0000259" key="11">
    <source>
        <dbReference type="SMART" id="SM00485"/>
    </source>
</evidence>
<evidence type="ECO:0000256" key="1">
    <source>
        <dbReference type="ARBA" id="ARBA00001946"/>
    </source>
</evidence>
<keyword evidence="3" id="KW-0540">Nuclease</keyword>
<dbReference type="PRINTS" id="PR00853">
    <property type="entry name" value="XPGRADSUPER"/>
</dbReference>
<keyword evidence="5" id="KW-0227">DNA damage</keyword>
<dbReference type="SMART" id="SM00279">
    <property type="entry name" value="HhH2"/>
    <property type="match status" value="1"/>
</dbReference>
<dbReference type="PANTHER" id="PTHR11081:SF65">
    <property type="entry name" value="DNA DAMAGE-INDUCIBLE PROTEIN DIN7-RELATED"/>
    <property type="match status" value="1"/>
</dbReference>
<keyword evidence="13" id="KW-1185">Reference proteome</keyword>
<organism evidence="12 13">
    <name type="scientific">Nakaseomyces bracarensis</name>
    <dbReference type="NCBI Taxonomy" id="273131"/>
    <lineage>
        <taxon>Eukaryota</taxon>
        <taxon>Fungi</taxon>
        <taxon>Dikarya</taxon>
        <taxon>Ascomycota</taxon>
        <taxon>Saccharomycotina</taxon>
        <taxon>Saccharomycetes</taxon>
        <taxon>Saccharomycetales</taxon>
        <taxon>Saccharomycetaceae</taxon>
        <taxon>Nakaseomyces</taxon>
    </lineage>
</organism>
<dbReference type="Gene3D" id="3.40.50.1010">
    <property type="entry name" value="5'-nuclease"/>
    <property type="match status" value="1"/>
</dbReference>
<dbReference type="InterPro" id="IPR044752">
    <property type="entry name" value="PIN-like_EXO1"/>
</dbReference>
<accession>A0ABR4NNW4</accession>
<evidence type="ECO:0000256" key="9">
    <source>
        <dbReference type="ARBA" id="ARBA00023242"/>
    </source>
</evidence>
<reference evidence="12 13" key="1">
    <citation type="submission" date="2024-05" db="EMBL/GenBank/DDBJ databases">
        <title>Long read based assembly of the Candida bracarensis genome reveals expanded adhesin content.</title>
        <authorList>
            <person name="Marcet-Houben M."/>
            <person name="Ksiezopolska E."/>
            <person name="Gabaldon T."/>
        </authorList>
    </citation>
    <scope>NUCLEOTIDE SEQUENCE [LARGE SCALE GENOMIC DNA]</scope>
    <source>
        <strain evidence="12 13">CBM6</strain>
    </source>
</reference>
<comment type="subcellular location">
    <subcellularLocation>
        <location evidence="2">Nucleus</location>
    </subcellularLocation>
</comment>
<protein>
    <submittedName>
        <fullName evidence="12">Exodeoxyribonuclease 1</fullName>
    </submittedName>
</protein>
<sequence>MGIPGLLPLLKNIQVRTTIAKYAGMTLGIDAYAWLHRASVTCPYELVMGKPTDKYLKYFIKRLDMLKKLGINPYLVFDGDYLPVKKATEFKREQYRLLNKEKALELYKLGNREEAELNYRKAVEITPEMTKCIMEYCQDNNIKYIVAPFEADPQMVYLEKLGIIQGIIAEDSDLLVFGCKRLITKLSDSGECFEIESHCFPTANDNKKFAIGELSIEDMHTLVCLSGCDYCNGIFRVGLLKAFQLIKEFHTTAEIMDFLHDCQQFEVPSNFQHEYNTANYAFKYQRVFNPITQRLTTFTPLPVELHHDKSICNNIGYAVNKFTGNRESLLDEDQIDHKLYLDISKGILNPMTHRCLNNREREFSFYFHRILHESGDFYNRYKTVNLFLREHCNSATPLLA</sequence>
<feature type="domain" description="XPG-I" evidence="10">
    <location>
        <begin position="138"/>
        <end position="206"/>
    </location>
</feature>
<dbReference type="SUPFAM" id="SSF88723">
    <property type="entry name" value="PIN domain-like"/>
    <property type="match status" value="1"/>
</dbReference>
<dbReference type="SUPFAM" id="SSF47807">
    <property type="entry name" value="5' to 3' exonuclease, C-terminal subdomain"/>
    <property type="match status" value="1"/>
</dbReference>
<evidence type="ECO:0000256" key="4">
    <source>
        <dbReference type="ARBA" id="ARBA00022723"/>
    </source>
</evidence>
<feature type="domain" description="XPG N-terminal" evidence="11">
    <location>
        <begin position="1"/>
        <end position="99"/>
    </location>
</feature>
<evidence type="ECO:0000256" key="7">
    <source>
        <dbReference type="ARBA" id="ARBA00022842"/>
    </source>
</evidence>